<protein>
    <recommendedName>
        <fullName evidence="2">Type II secretion system protein GspG C-terminal domain-containing protein</fullName>
    </recommendedName>
</protein>
<reference evidence="1" key="1">
    <citation type="submission" date="2018-05" db="EMBL/GenBank/DDBJ databases">
        <authorList>
            <person name="Lanie J.A."/>
            <person name="Ng W.-L."/>
            <person name="Kazmierczak K.M."/>
            <person name="Andrzejewski T.M."/>
            <person name="Davidsen T.M."/>
            <person name="Wayne K.J."/>
            <person name="Tettelin H."/>
            <person name="Glass J.I."/>
            <person name="Rusch D."/>
            <person name="Podicherti R."/>
            <person name="Tsui H.-C.T."/>
            <person name="Winkler M.E."/>
        </authorList>
    </citation>
    <scope>NUCLEOTIDE SEQUENCE</scope>
</reference>
<dbReference type="EMBL" id="UINC01119721">
    <property type="protein sequence ID" value="SVC93755.1"/>
    <property type="molecule type" value="Genomic_DNA"/>
</dbReference>
<dbReference type="AlphaFoldDB" id="A0A382R981"/>
<dbReference type="Gene3D" id="3.30.700.10">
    <property type="entry name" value="Glycoprotein, Type 4 Pilin"/>
    <property type="match status" value="1"/>
</dbReference>
<dbReference type="InterPro" id="IPR045584">
    <property type="entry name" value="Pilin-like"/>
</dbReference>
<dbReference type="SUPFAM" id="SSF54523">
    <property type="entry name" value="Pili subunits"/>
    <property type="match status" value="1"/>
</dbReference>
<evidence type="ECO:0000313" key="1">
    <source>
        <dbReference type="EMBL" id="SVC93755.1"/>
    </source>
</evidence>
<accession>A0A382R981</accession>
<evidence type="ECO:0008006" key="2">
    <source>
        <dbReference type="Google" id="ProtNLM"/>
    </source>
</evidence>
<sequence length="116" mass="12872">MVVLGILAAIAVPKMGNTISSSEEAAENTILASLRSAVEVYAMDQVVQNSNKSYPYNPFDELDKLPDGYTGIGTPNQDGEWVFTGDNYVAHQRNDNSRHKWYYDSSNGEFGDRIAY</sequence>
<organism evidence="1">
    <name type="scientific">marine metagenome</name>
    <dbReference type="NCBI Taxonomy" id="408172"/>
    <lineage>
        <taxon>unclassified sequences</taxon>
        <taxon>metagenomes</taxon>
        <taxon>ecological metagenomes</taxon>
    </lineage>
</organism>
<proteinExistence type="predicted"/>
<gene>
    <name evidence="1" type="ORF">METZ01_LOCUS346609</name>
</gene>
<name>A0A382R981_9ZZZZ</name>